<dbReference type="InterPro" id="IPR008942">
    <property type="entry name" value="ENTH_VHS"/>
</dbReference>
<proteinExistence type="predicted"/>
<gene>
    <name evidence="1" type="ORF">ARMSODRAFT_954587</name>
</gene>
<evidence type="ECO:0000313" key="2">
    <source>
        <dbReference type="Proteomes" id="UP000218334"/>
    </source>
</evidence>
<protein>
    <submittedName>
        <fullName evidence="1">Uncharacterized protein</fullName>
    </submittedName>
</protein>
<evidence type="ECO:0000313" key="1">
    <source>
        <dbReference type="EMBL" id="PBK71747.1"/>
    </source>
</evidence>
<accession>A0A2H3C4K8</accession>
<dbReference type="EMBL" id="KZ293423">
    <property type="protein sequence ID" value="PBK71747.1"/>
    <property type="molecule type" value="Genomic_DNA"/>
</dbReference>
<feature type="non-terminal residue" evidence="1">
    <location>
        <position position="1"/>
    </location>
</feature>
<dbReference type="SUPFAM" id="SSF48464">
    <property type="entry name" value="ENTH/VHS domain"/>
    <property type="match status" value="1"/>
</dbReference>
<dbReference type="AlphaFoldDB" id="A0A2H3C4K8"/>
<dbReference type="Gene3D" id="1.25.40.90">
    <property type="match status" value="1"/>
</dbReference>
<organism evidence="1 2">
    <name type="scientific">Armillaria solidipes</name>
    <dbReference type="NCBI Taxonomy" id="1076256"/>
    <lineage>
        <taxon>Eukaryota</taxon>
        <taxon>Fungi</taxon>
        <taxon>Dikarya</taxon>
        <taxon>Basidiomycota</taxon>
        <taxon>Agaricomycotina</taxon>
        <taxon>Agaricomycetes</taxon>
        <taxon>Agaricomycetidae</taxon>
        <taxon>Agaricales</taxon>
        <taxon>Marasmiineae</taxon>
        <taxon>Physalacriaceae</taxon>
        <taxon>Armillaria</taxon>
    </lineage>
</organism>
<sequence length="107" mass="11926">MANLLPNYPPHGYVSVPISQSYSTTPCKLWAIMLRNSTETFISQSTSKKFLGTLEDVIMSSRTSPVVRERVLNVIAAAAYLRKEETSGFRALAKGQTGWKTRRGYPV</sequence>
<keyword evidence="2" id="KW-1185">Reference proteome</keyword>
<name>A0A2H3C4K8_9AGAR</name>
<reference evidence="2" key="1">
    <citation type="journal article" date="2017" name="Nat. Ecol. Evol.">
        <title>Genome expansion and lineage-specific genetic innovations in the forest pathogenic fungi Armillaria.</title>
        <authorList>
            <person name="Sipos G."/>
            <person name="Prasanna A.N."/>
            <person name="Walter M.C."/>
            <person name="O'Connor E."/>
            <person name="Balint B."/>
            <person name="Krizsan K."/>
            <person name="Kiss B."/>
            <person name="Hess J."/>
            <person name="Varga T."/>
            <person name="Slot J."/>
            <person name="Riley R."/>
            <person name="Boka B."/>
            <person name="Rigling D."/>
            <person name="Barry K."/>
            <person name="Lee J."/>
            <person name="Mihaltcheva S."/>
            <person name="LaButti K."/>
            <person name="Lipzen A."/>
            <person name="Waldron R."/>
            <person name="Moloney N.M."/>
            <person name="Sperisen C."/>
            <person name="Kredics L."/>
            <person name="Vagvoelgyi C."/>
            <person name="Patrignani A."/>
            <person name="Fitzpatrick D."/>
            <person name="Nagy I."/>
            <person name="Doyle S."/>
            <person name="Anderson J.B."/>
            <person name="Grigoriev I.V."/>
            <person name="Gueldener U."/>
            <person name="Muensterkoetter M."/>
            <person name="Nagy L.G."/>
        </authorList>
    </citation>
    <scope>NUCLEOTIDE SEQUENCE [LARGE SCALE GENOMIC DNA]</scope>
    <source>
        <strain evidence="2">28-4</strain>
    </source>
</reference>
<dbReference type="Proteomes" id="UP000218334">
    <property type="component" value="Unassembled WGS sequence"/>
</dbReference>
<dbReference type="STRING" id="1076256.A0A2H3C4K8"/>